<protein>
    <recommendedName>
        <fullName evidence="7">FAD/NAD(P)-binding domain-containing protein</fullName>
    </recommendedName>
</protein>
<dbReference type="PANTHER" id="PTHR42877:SF7">
    <property type="entry name" value="FLAVIN-BINDING MONOOXYGENASE-RELATED"/>
    <property type="match status" value="1"/>
</dbReference>
<evidence type="ECO:0000256" key="3">
    <source>
        <dbReference type="ARBA" id="ARBA00022827"/>
    </source>
</evidence>
<dbReference type="PANTHER" id="PTHR42877">
    <property type="entry name" value="L-ORNITHINE N(5)-MONOOXYGENASE-RELATED"/>
    <property type="match status" value="1"/>
</dbReference>
<sequence>MGDVPPQPTPAIAREGNVIRECRDYKVIFIGAGLLGIHFAARIQQYGLGIKPVVYERNPDVGGTWYNNTYPGVACDVPSHGYTLSWAPWSGWSRFQAPGADCLRYAEFVASKTNIRDITRFNTRVISATWDEDKAEWVLELEDVNTGEKFTDSAPVLINGSGLLSQPSMPKLKGMETFKGPQFHSATWNKTPTSEFKGLRVALVGAGSSSLQILPEIQKQAAHVDQYIRSETWVVTPFGADARADHFKLDLMEALTSEDPKFANPTYTDDDKEMFKNDPEAMQKHRKAILSSTNKMFTEGLTEIDSKPREAAEALYVQMTKAKLANKPELLDLFLPKWSIGCRRLTPAVGYFQAITSDNVGVVRTSVTEVTPTGLVGADGKLREYDAIIWATGFDTTFYPSFKVTGRNNKPLFAEEARAYLTAHAEDMPNYFTVAGPGLMSFNGDFLGGLEHILDHILKFVFKLQRERYQSVCVHTDAVIDFTAYMDEYLKRTVHTQGCSSWYKNGSKDGKVRAIWCGTSLHLFDALLQPCWEEFEWTRYPDERKGAARFNWIGNGRTHSEMNGGDQSWYIPKVDANNIVVPTATDQTPLYELYNF</sequence>
<organism evidence="5 6">
    <name type="scientific">Vanrija humicola</name>
    <name type="common">Yeast</name>
    <name type="synonym">Cryptococcus humicola</name>
    <dbReference type="NCBI Taxonomy" id="5417"/>
    <lineage>
        <taxon>Eukaryota</taxon>
        <taxon>Fungi</taxon>
        <taxon>Dikarya</taxon>
        <taxon>Basidiomycota</taxon>
        <taxon>Agaricomycotina</taxon>
        <taxon>Tremellomycetes</taxon>
        <taxon>Trichosporonales</taxon>
        <taxon>Trichosporonaceae</taxon>
        <taxon>Vanrija</taxon>
    </lineage>
</organism>
<evidence type="ECO:0000256" key="4">
    <source>
        <dbReference type="ARBA" id="ARBA00023002"/>
    </source>
</evidence>
<accession>A0A7D8Z1F7</accession>
<dbReference type="Pfam" id="PF00743">
    <property type="entry name" value="FMO-like"/>
    <property type="match status" value="1"/>
</dbReference>
<keyword evidence="2" id="KW-0285">Flavoprotein</keyword>
<dbReference type="Gene3D" id="3.50.50.60">
    <property type="entry name" value="FAD/NAD(P)-binding domain"/>
    <property type="match status" value="2"/>
</dbReference>
<dbReference type="GO" id="GO:0050661">
    <property type="term" value="F:NADP binding"/>
    <property type="evidence" value="ECO:0007669"/>
    <property type="project" value="InterPro"/>
</dbReference>
<dbReference type="GO" id="GO:0004499">
    <property type="term" value="F:N,N-dimethylaniline monooxygenase activity"/>
    <property type="evidence" value="ECO:0007669"/>
    <property type="project" value="InterPro"/>
</dbReference>
<evidence type="ECO:0000313" key="5">
    <source>
        <dbReference type="EMBL" id="TXT06006.1"/>
    </source>
</evidence>
<dbReference type="InterPro" id="IPR036188">
    <property type="entry name" value="FAD/NAD-bd_sf"/>
</dbReference>
<comment type="similarity">
    <text evidence="1">Belongs to the FAD-binding monooxygenase family.</text>
</comment>
<dbReference type="EMBL" id="QKWK01000011">
    <property type="protein sequence ID" value="TXT06006.1"/>
    <property type="molecule type" value="Genomic_DNA"/>
</dbReference>
<dbReference type="InterPro" id="IPR051209">
    <property type="entry name" value="FAD-bind_Monooxygenase_sf"/>
</dbReference>
<dbReference type="GO" id="GO:0050660">
    <property type="term" value="F:flavin adenine dinucleotide binding"/>
    <property type="evidence" value="ECO:0007669"/>
    <property type="project" value="InterPro"/>
</dbReference>
<dbReference type="InterPro" id="IPR020946">
    <property type="entry name" value="Flavin_mOase-like"/>
</dbReference>
<evidence type="ECO:0000256" key="1">
    <source>
        <dbReference type="ARBA" id="ARBA00010139"/>
    </source>
</evidence>
<keyword evidence="6" id="KW-1185">Reference proteome</keyword>
<name>A0A7D8Z1F7_VANHU</name>
<proteinExistence type="inferred from homology"/>
<evidence type="ECO:0000313" key="6">
    <source>
        <dbReference type="Proteomes" id="UP000473826"/>
    </source>
</evidence>
<keyword evidence="3" id="KW-0274">FAD</keyword>
<keyword evidence="4" id="KW-0560">Oxidoreductase</keyword>
<gene>
    <name evidence="5" type="ORF">VHUM_03767</name>
</gene>
<dbReference type="Proteomes" id="UP000473826">
    <property type="component" value="Unassembled WGS sequence"/>
</dbReference>
<dbReference type="OrthoDB" id="74360at2759"/>
<reference evidence="5 6" key="1">
    <citation type="journal article" date="2019" name="PLoS Genet.">
        <title>Convergent evolution of linked mating-type loci in basidiomycete fungi.</title>
        <authorList>
            <person name="Sun S."/>
            <person name="Coelho M.A."/>
            <person name="Heitman J."/>
            <person name="Nowrousian M."/>
        </authorList>
    </citation>
    <scope>NUCLEOTIDE SEQUENCE [LARGE SCALE GENOMIC DNA]</scope>
    <source>
        <strain evidence="5 6">CBS 4282</strain>
    </source>
</reference>
<comment type="caution">
    <text evidence="5">The sequence shown here is derived from an EMBL/GenBank/DDBJ whole genome shotgun (WGS) entry which is preliminary data.</text>
</comment>
<dbReference type="SUPFAM" id="SSF51905">
    <property type="entry name" value="FAD/NAD(P)-binding domain"/>
    <property type="match status" value="3"/>
</dbReference>
<dbReference type="AlphaFoldDB" id="A0A7D8Z1F7"/>
<evidence type="ECO:0008006" key="7">
    <source>
        <dbReference type="Google" id="ProtNLM"/>
    </source>
</evidence>
<evidence type="ECO:0000256" key="2">
    <source>
        <dbReference type="ARBA" id="ARBA00022630"/>
    </source>
</evidence>